<keyword evidence="5" id="KW-1185">Reference proteome</keyword>
<dbReference type="InterPro" id="IPR020904">
    <property type="entry name" value="Sc_DH/Rdtase_CS"/>
</dbReference>
<evidence type="ECO:0000256" key="2">
    <source>
        <dbReference type="ARBA" id="ARBA00023002"/>
    </source>
</evidence>
<organism evidence="4 5">
    <name type="scientific">Kitasatospora cystarginea</name>
    <dbReference type="NCBI Taxonomy" id="58350"/>
    <lineage>
        <taxon>Bacteria</taxon>
        <taxon>Bacillati</taxon>
        <taxon>Actinomycetota</taxon>
        <taxon>Actinomycetes</taxon>
        <taxon>Kitasatosporales</taxon>
        <taxon>Streptomycetaceae</taxon>
        <taxon>Kitasatospora</taxon>
    </lineage>
</organism>
<dbReference type="Gene3D" id="3.40.50.720">
    <property type="entry name" value="NAD(P)-binding Rossmann-like Domain"/>
    <property type="match status" value="1"/>
</dbReference>
<proteinExistence type="inferred from homology"/>
<dbReference type="InterPro" id="IPR036291">
    <property type="entry name" value="NAD(P)-bd_dom_sf"/>
</dbReference>
<keyword evidence="2" id="KW-0560">Oxidoreductase</keyword>
<dbReference type="CDD" id="cd05233">
    <property type="entry name" value="SDR_c"/>
    <property type="match status" value="1"/>
</dbReference>
<dbReference type="PRINTS" id="PR00080">
    <property type="entry name" value="SDRFAMILY"/>
</dbReference>
<sequence>MNAQDAFAGRTALVTGSSRGLGLLIAGELADRGCRVMLCARDTEALAAAERSLRGRPGEVASTAVDLLDPDTPRRLVEETRRRLGSEPDVLVNNAGIIQVGPLAALQEQDFQRAVETMLAAPLRLVLAVLPGMRARRCGNIVNITSIGGRVPVPHLLPYVVAKFAATGLSEGLHTELAADGIRVTTVLPGLMRTGSHNAAEFAGQVGREYAWFATSASLPLLSVDARRAARAIVRAAGRGRAELVLTPAAKAAILAHGLAPGVFVRTLGAVARLLPAPGGSPRHAVPGARAACHHPADGVVARLTVLGEQAGRRYNEPPAQWR</sequence>
<dbReference type="Pfam" id="PF00106">
    <property type="entry name" value="adh_short"/>
    <property type="match status" value="1"/>
</dbReference>
<evidence type="ECO:0000256" key="1">
    <source>
        <dbReference type="ARBA" id="ARBA00006484"/>
    </source>
</evidence>
<dbReference type="InterPro" id="IPR002347">
    <property type="entry name" value="SDR_fam"/>
</dbReference>
<evidence type="ECO:0000256" key="3">
    <source>
        <dbReference type="RuleBase" id="RU000363"/>
    </source>
</evidence>
<comment type="similarity">
    <text evidence="1 3">Belongs to the short-chain dehydrogenases/reductases (SDR) family.</text>
</comment>
<protein>
    <submittedName>
        <fullName evidence="4">SDR family oxidoreductase</fullName>
    </submittedName>
</protein>
<dbReference type="PANTHER" id="PTHR44196:SF1">
    <property type="entry name" value="DEHYDROGENASE_REDUCTASE SDR FAMILY MEMBER 7B"/>
    <property type="match status" value="1"/>
</dbReference>
<gene>
    <name evidence="4" type="ORF">GCM10010430_76970</name>
</gene>
<dbReference type="SUPFAM" id="SSF51735">
    <property type="entry name" value="NAD(P)-binding Rossmann-fold domains"/>
    <property type="match status" value="1"/>
</dbReference>
<dbReference type="PANTHER" id="PTHR44196">
    <property type="entry name" value="DEHYDROGENASE/REDUCTASE SDR FAMILY MEMBER 7B"/>
    <property type="match status" value="1"/>
</dbReference>
<evidence type="ECO:0000313" key="4">
    <source>
        <dbReference type="EMBL" id="GAA2279591.1"/>
    </source>
</evidence>
<name>A0ABN3F086_9ACTN</name>
<accession>A0ABN3F086</accession>
<dbReference type="RefSeq" id="WP_344641209.1">
    <property type="nucleotide sequence ID" value="NZ_BAAATR010000069.1"/>
</dbReference>
<dbReference type="Proteomes" id="UP001500305">
    <property type="component" value="Unassembled WGS sequence"/>
</dbReference>
<comment type="caution">
    <text evidence="4">The sequence shown here is derived from an EMBL/GenBank/DDBJ whole genome shotgun (WGS) entry which is preliminary data.</text>
</comment>
<reference evidence="4 5" key="1">
    <citation type="journal article" date="2019" name="Int. J. Syst. Evol. Microbiol.">
        <title>The Global Catalogue of Microorganisms (GCM) 10K type strain sequencing project: providing services to taxonomists for standard genome sequencing and annotation.</title>
        <authorList>
            <consortium name="The Broad Institute Genomics Platform"/>
            <consortium name="The Broad Institute Genome Sequencing Center for Infectious Disease"/>
            <person name="Wu L."/>
            <person name="Ma J."/>
        </authorList>
    </citation>
    <scope>NUCLEOTIDE SEQUENCE [LARGE SCALE GENOMIC DNA]</scope>
    <source>
        <strain evidence="4 5">JCM 7356</strain>
    </source>
</reference>
<dbReference type="PRINTS" id="PR00081">
    <property type="entry name" value="GDHRDH"/>
</dbReference>
<dbReference type="PROSITE" id="PS00061">
    <property type="entry name" value="ADH_SHORT"/>
    <property type="match status" value="1"/>
</dbReference>
<dbReference type="EMBL" id="BAAATR010000069">
    <property type="protein sequence ID" value="GAA2279591.1"/>
    <property type="molecule type" value="Genomic_DNA"/>
</dbReference>
<evidence type="ECO:0000313" key="5">
    <source>
        <dbReference type="Proteomes" id="UP001500305"/>
    </source>
</evidence>